<dbReference type="OrthoDB" id="5294241at2759"/>
<evidence type="ECO:0000313" key="2">
    <source>
        <dbReference type="EMBL" id="KAF2772692.1"/>
    </source>
</evidence>
<evidence type="ECO:0000313" key="3">
    <source>
        <dbReference type="Proteomes" id="UP000799436"/>
    </source>
</evidence>
<dbReference type="Proteomes" id="UP000799436">
    <property type="component" value="Unassembled WGS sequence"/>
</dbReference>
<dbReference type="AlphaFoldDB" id="A0A6G1LJE8"/>
<proteinExistence type="predicted"/>
<protein>
    <submittedName>
        <fullName evidence="2">Uncharacterized protein</fullName>
    </submittedName>
</protein>
<organism evidence="2 3">
    <name type="scientific">Teratosphaeria nubilosa</name>
    <dbReference type="NCBI Taxonomy" id="161662"/>
    <lineage>
        <taxon>Eukaryota</taxon>
        <taxon>Fungi</taxon>
        <taxon>Dikarya</taxon>
        <taxon>Ascomycota</taxon>
        <taxon>Pezizomycotina</taxon>
        <taxon>Dothideomycetes</taxon>
        <taxon>Dothideomycetidae</taxon>
        <taxon>Mycosphaerellales</taxon>
        <taxon>Teratosphaeriaceae</taxon>
        <taxon>Teratosphaeria</taxon>
    </lineage>
</organism>
<name>A0A6G1LJE8_9PEZI</name>
<gene>
    <name evidence="2" type="ORF">EJ03DRAFT_333786</name>
</gene>
<feature type="region of interest" description="Disordered" evidence="1">
    <location>
        <begin position="1"/>
        <end position="43"/>
    </location>
</feature>
<sequence>MSSYTSSRASSFSSTPSSSPSRASSQPMSIASSSTKTYRPQNTTMAAHDFSSCIRKRSLHTPSAYISDEDLFGEDNVQYLREPPAPPRPAEAYLARPLLPPAVKPRRRSVSLKSERKTSNGSGAVVG</sequence>
<dbReference type="EMBL" id="ML995813">
    <property type="protein sequence ID" value="KAF2772692.1"/>
    <property type="molecule type" value="Genomic_DNA"/>
</dbReference>
<keyword evidence="3" id="KW-1185">Reference proteome</keyword>
<accession>A0A6G1LJE8</accession>
<reference evidence="2" key="1">
    <citation type="journal article" date="2020" name="Stud. Mycol.">
        <title>101 Dothideomycetes genomes: a test case for predicting lifestyles and emergence of pathogens.</title>
        <authorList>
            <person name="Haridas S."/>
            <person name="Albert R."/>
            <person name="Binder M."/>
            <person name="Bloem J."/>
            <person name="Labutti K."/>
            <person name="Salamov A."/>
            <person name="Andreopoulos B."/>
            <person name="Baker S."/>
            <person name="Barry K."/>
            <person name="Bills G."/>
            <person name="Bluhm B."/>
            <person name="Cannon C."/>
            <person name="Castanera R."/>
            <person name="Culley D."/>
            <person name="Daum C."/>
            <person name="Ezra D."/>
            <person name="Gonzalez J."/>
            <person name="Henrissat B."/>
            <person name="Kuo A."/>
            <person name="Liang C."/>
            <person name="Lipzen A."/>
            <person name="Lutzoni F."/>
            <person name="Magnuson J."/>
            <person name="Mondo S."/>
            <person name="Nolan M."/>
            <person name="Ohm R."/>
            <person name="Pangilinan J."/>
            <person name="Park H.-J."/>
            <person name="Ramirez L."/>
            <person name="Alfaro M."/>
            <person name="Sun H."/>
            <person name="Tritt A."/>
            <person name="Yoshinaga Y."/>
            <person name="Zwiers L.-H."/>
            <person name="Turgeon B."/>
            <person name="Goodwin S."/>
            <person name="Spatafora J."/>
            <person name="Crous P."/>
            <person name="Grigoriev I."/>
        </authorList>
    </citation>
    <scope>NUCLEOTIDE SEQUENCE</scope>
    <source>
        <strain evidence="2">CBS 116005</strain>
    </source>
</reference>
<evidence type="ECO:0000256" key="1">
    <source>
        <dbReference type="SAM" id="MobiDB-lite"/>
    </source>
</evidence>
<feature type="compositionally biased region" description="Low complexity" evidence="1">
    <location>
        <begin position="1"/>
        <end position="34"/>
    </location>
</feature>
<feature type="region of interest" description="Disordered" evidence="1">
    <location>
        <begin position="77"/>
        <end position="127"/>
    </location>
</feature>